<feature type="domain" description="ABC transmembrane type-1" evidence="14">
    <location>
        <begin position="709"/>
        <end position="992"/>
    </location>
</feature>
<dbReference type="FunFam" id="3.40.50.300:FF:000240">
    <property type="entry name" value="ABC transporter B family member 20"/>
    <property type="match status" value="1"/>
</dbReference>
<feature type="transmembrane region" description="Helical" evidence="12">
    <location>
        <begin position="849"/>
        <end position="868"/>
    </location>
</feature>
<evidence type="ECO:0000256" key="10">
    <source>
        <dbReference type="ARBA" id="ARBA00023180"/>
    </source>
</evidence>
<dbReference type="Proteomes" id="UP000653565">
    <property type="component" value="Unassembled WGS sequence"/>
</dbReference>
<feature type="domain" description="ABC transporter" evidence="13">
    <location>
        <begin position="1039"/>
        <end position="1277"/>
    </location>
</feature>
<dbReference type="Gene3D" id="1.20.1560.10">
    <property type="entry name" value="ABC transporter type 1, transmembrane domain"/>
    <property type="match status" value="1"/>
</dbReference>
<dbReference type="Pfam" id="PF00005">
    <property type="entry name" value="ABC_tran"/>
    <property type="match status" value="2"/>
</dbReference>
<dbReference type="InterPro" id="IPR011527">
    <property type="entry name" value="ABC1_TM_dom"/>
</dbReference>
<evidence type="ECO:0000256" key="3">
    <source>
        <dbReference type="ARBA" id="ARBA00022448"/>
    </source>
</evidence>
<feature type="transmembrane region" description="Helical" evidence="12">
    <location>
        <begin position="701"/>
        <end position="724"/>
    </location>
</feature>
<gene>
    <name evidence="15" type="ORF">CNMCM6805_006590</name>
</gene>
<feature type="domain" description="ABC transporter" evidence="13">
    <location>
        <begin position="379"/>
        <end position="621"/>
    </location>
</feature>
<feature type="transmembrane region" description="Helical" evidence="12">
    <location>
        <begin position="817"/>
        <end position="843"/>
    </location>
</feature>
<dbReference type="EMBL" id="JAAAPX010000040">
    <property type="protein sequence ID" value="KAF4238136.1"/>
    <property type="molecule type" value="Genomic_DNA"/>
</dbReference>
<comment type="subcellular location">
    <subcellularLocation>
        <location evidence="1">Membrane</location>
        <topology evidence="1">Multi-pass membrane protein</topology>
    </subcellularLocation>
</comment>
<feature type="transmembrane region" description="Helical" evidence="12">
    <location>
        <begin position="927"/>
        <end position="952"/>
    </location>
</feature>
<sequence>MPPHMVSQQDVARLDERQRAILDRQLNGLGGEAGQRKNVFAYATLSDRVILSVSSICAVLAGALNPLVPVIYGLLVSVYDGFAAGTVTASELRSKTATFSLYYVYLSIGLFVFTYVATVGYYYTGERIARALRTTYLAAILRQNMAFFDLLGPGEITSRIMSDMGTVQEAVTSKLAVMLTAIATFCAAFVVAFIMYWKTALIISPFFVIMIVTETLGGAYMVKHHKRAMELYTQAAGIAEEAIAAIKHVTAFGIQTLLSERYLSVLEQAAKADRKAENMVAGMIAWMNAMPNLIYALAFWAGSIYLTRGQMSVAEVSATTLAVTIGSFAIIRIAPSAQALLSGIAITGEILKSIARRSPQDPLMKQGDEPSTVVGDIVLDRVGLIYPSRDDVDILKDVSLRCAAMKKTAIVGSSGSGKSSILGLVERFYEPTSGTVLLDGRDIQSLNLRWLRRQISLVDQMPVLFNATILENILFGCSDIVDQLSESEKHERVLQASKKANAHDFISALPDGYHTHVGEKGLQLSGGQRQRVAIARALIRDPKILLLDEATSALDSKSEAMVQKALDAAAEHRTTIIVAHRLSTIQNADHIIVLDQGKVVEEGTHHALIAQNGAYAALVQKQQIGDTNDHKTPDGTRLSIDDDDSPYGGNLEYVDEKEIRTEEVALSSAAQEEGIQRGSHKLSAAQTIAFIARLSKRDWRVLLFGLANAILAGLTIPVQSVFFAKILTAIGFAPPQYSQLRSEVNFWSGLYVMLTGTTFLFWMGVEITLSYATQKLAGRVREMCFRSILVQDMAFFDVPGNSPSALSSVLSKSTNDLAGMGGPVLGGILTFISTIIAGIILALAIGWKLALVCTATIPIVVACGWLRLQVLSTFDSKVRQSGIESAAYAGELVRTVRTVASLGLEEHALARYEGILARQAAKSLRSILLASALYAASASVVYLCAALAFWYGGTLIASHEYSTFQVYICFVSLISGSQIAGSIFTYAPDASKAMHASREIQDIMNLKPTINNTAPATPPPTQAGREKKQTQQSLSACRVEFEHVSFTYPSRPTRRALDDLHITVEPGQTLALVGQSGSGKSTCVSLLERFYDPDQGRILIDGQDIRLRDVDEYRLDVSLVSQETIIFSGTIRDNIAVGLVGHEVRDDEILEACKQANILEFVQSLPDGLLTLVGTGGSMLSGGQKQRIAIARAFLRKPKILLLDEATSALDSQSEAIVQEAMDTIRKDRTTIMVAHRLSTVKNADVICVLQDGKLLESGTHEQLMAKRGKYWEMVAMQSLH</sequence>
<feature type="transmembrane region" description="Helical" evidence="12">
    <location>
        <begin position="175"/>
        <end position="196"/>
    </location>
</feature>
<feature type="domain" description="ABC transmembrane type-1" evidence="14">
    <location>
        <begin position="53"/>
        <end position="342"/>
    </location>
</feature>
<feature type="transmembrane region" description="Helical" evidence="12">
    <location>
        <begin position="202"/>
        <end position="222"/>
    </location>
</feature>
<keyword evidence="6" id="KW-0547">Nucleotide-binding</keyword>
<feature type="transmembrane region" description="Helical" evidence="12">
    <location>
        <begin position="45"/>
        <end position="64"/>
    </location>
</feature>
<dbReference type="PANTHER" id="PTHR43394:SF11">
    <property type="entry name" value="ATP-BINDING CASSETTE TRANSPORTER"/>
    <property type="match status" value="1"/>
</dbReference>
<keyword evidence="3" id="KW-0813">Transport</keyword>
<evidence type="ECO:0000256" key="12">
    <source>
        <dbReference type="SAM" id="Phobius"/>
    </source>
</evidence>
<dbReference type="CDD" id="cd03249">
    <property type="entry name" value="ABC_MTABC3_MDL1_MDL2"/>
    <property type="match status" value="1"/>
</dbReference>
<dbReference type="InterPro" id="IPR036640">
    <property type="entry name" value="ABC1_TM_sf"/>
</dbReference>
<keyword evidence="7" id="KW-0067">ATP-binding</keyword>
<dbReference type="OrthoDB" id="6500128at2759"/>
<evidence type="ECO:0000256" key="5">
    <source>
        <dbReference type="ARBA" id="ARBA00022737"/>
    </source>
</evidence>
<dbReference type="SUPFAM" id="SSF90123">
    <property type="entry name" value="ABC transporter transmembrane region"/>
    <property type="match status" value="2"/>
</dbReference>
<proteinExistence type="inferred from homology"/>
<feature type="transmembrane region" description="Helical" evidence="12">
    <location>
        <begin position="312"/>
        <end position="331"/>
    </location>
</feature>
<dbReference type="Pfam" id="PF00664">
    <property type="entry name" value="ABC_membrane"/>
    <property type="match status" value="2"/>
</dbReference>
<evidence type="ECO:0008006" key="17">
    <source>
        <dbReference type="Google" id="ProtNLM"/>
    </source>
</evidence>
<feature type="transmembrane region" description="Helical" evidence="12">
    <location>
        <begin position="101"/>
        <end position="123"/>
    </location>
</feature>
<dbReference type="InterPro" id="IPR039421">
    <property type="entry name" value="Type_1_exporter"/>
</dbReference>
<dbReference type="PROSITE" id="PS50893">
    <property type="entry name" value="ABC_TRANSPORTER_2"/>
    <property type="match status" value="2"/>
</dbReference>
<evidence type="ECO:0000256" key="2">
    <source>
        <dbReference type="ARBA" id="ARBA00007577"/>
    </source>
</evidence>
<evidence type="ECO:0000313" key="16">
    <source>
        <dbReference type="Proteomes" id="UP000653565"/>
    </source>
</evidence>
<evidence type="ECO:0000256" key="6">
    <source>
        <dbReference type="ARBA" id="ARBA00022741"/>
    </source>
</evidence>
<evidence type="ECO:0000259" key="13">
    <source>
        <dbReference type="PROSITE" id="PS50893"/>
    </source>
</evidence>
<evidence type="ECO:0000256" key="9">
    <source>
        <dbReference type="ARBA" id="ARBA00023136"/>
    </source>
</evidence>
<feature type="region of interest" description="Disordered" evidence="11">
    <location>
        <begin position="1009"/>
        <end position="1029"/>
    </location>
</feature>
<dbReference type="Gene3D" id="3.40.50.300">
    <property type="entry name" value="P-loop containing nucleotide triphosphate hydrolases"/>
    <property type="match status" value="2"/>
</dbReference>
<dbReference type="GO" id="GO:0015421">
    <property type="term" value="F:ABC-type oligopeptide transporter activity"/>
    <property type="evidence" value="ECO:0007669"/>
    <property type="project" value="TreeGrafter"/>
</dbReference>
<dbReference type="GO" id="GO:0005743">
    <property type="term" value="C:mitochondrial inner membrane"/>
    <property type="evidence" value="ECO:0007669"/>
    <property type="project" value="TreeGrafter"/>
</dbReference>
<dbReference type="InterPro" id="IPR027417">
    <property type="entry name" value="P-loop_NTPase"/>
</dbReference>
<dbReference type="FunFam" id="3.40.50.300:FF:000967">
    <property type="entry name" value="ABC multidrug transporter mdr4"/>
    <property type="match status" value="1"/>
</dbReference>
<dbReference type="SUPFAM" id="SSF52540">
    <property type="entry name" value="P-loop containing nucleoside triphosphate hydrolases"/>
    <property type="match status" value="2"/>
</dbReference>
<reference evidence="15" key="1">
    <citation type="journal article" date="2020" name="bioRxiv">
        <title>Genomic and phenotypic heterogeneity of clinical isolates of the human pathogens Aspergillus fumigatus, Aspergillus lentulus and Aspergillus fumigatiaffinis.</title>
        <authorList>
            <person name="dos Santos R.A.C."/>
            <person name="Steenwyk J.L."/>
            <person name="Rivero-Menendez O."/>
            <person name="Mead M.E."/>
            <person name="Silva L.P."/>
            <person name="Bastos R.W."/>
            <person name="Alastruey-Izquierdo A."/>
            <person name="Goldman G.H."/>
            <person name="Rokas A."/>
        </authorList>
    </citation>
    <scope>NUCLEOTIDE SEQUENCE</scope>
    <source>
        <strain evidence="15">CNM-CM6805</strain>
    </source>
</reference>
<dbReference type="GO" id="GO:0005524">
    <property type="term" value="F:ATP binding"/>
    <property type="evidence" value="ECO:0007669"/>
    <property type="project" value="UniProtKB-KW"/>
</dbReference>
<dbReference type="InterPro" id="IPR003593">
    <property type="entry name" value="AAA+_ATPase"/>
</dbReference>
<keyword evidence="5" id="KW-0677">Repeat</keyword>
<dbReference type="PROSITE" id="PS00211">
    <property type="entry name" value="ABC_TRANSPORTER_1"/>
    <property type="match status" value="2"/>
</dbReference>
<dbReference type="CDD" id="cd18577">
    <property type="entry name" value="ABC_6TM_Pgp_ABCB1_D1_like"/>
    <property type="match status" value="1"/>
</dbReference>
<keyword evidence="9 12" id="KW-0472">Membrane</keyword>
<dbReference type="InterPro" id="IPR017871">
    <property type="entry name" value="ABC_transporter-like_CS"/>
</dbReference>
<dbReference type="CDD" id="cd18578">
    <property type="entry name" value="ABC_6TM_Pgp_ABCB1_D2_like"/>
    <property type="match status" value="1"/>
</dbReference>
<accession>A0A8H4GVD7</accession>
<feature type="transmembrane region" description="Helical" evidence="12">
    <location>
        <begin position="284"/>
        <end position="306"/>
    </location>
</feature>
<dbReference type="SMART" id="SM00382">
    <property type="entry name" value="AAA"/>
    <property type="match status" value="2"/>
</dbReference>
<dbReference type="GO" id="GO:0090374">
    <property type="term" value="P:oligopeptide export from mitochondrion"/>
    <property type="evidence" value="ECO:0007669"/>
    <property type="project" value="TreeGrafter"/>
</dbReference>
<comment type="caution">
    <text evidence="15">The sequence shown here is derived from an EMBL/GenBank/DDBJ whole genome shotgun (WGS) entry which is preliminary data.</text>
</comment>
<dbReference type="GO" id="GO:0016887">
    <property type="term" value="F:ATP hydrolysis activity"/>
    <property type="evidence" value="ECO:0007669"/>
    <property type="project" value="InterPro"/>
</dbReference>
<evidence type="ECO:0000256" key="11">
    <source>
        <dbReference type="SAM" id="MobiDB-lite"/>
    </source>
</evidence>
<organism evidence="15 16">
    <name type="scientific">Aspergillus fumigatiaffinis</name>
    <dbReference type="NCBI Taxonomy" id="340414"/>
    <lineage>
        <taxon>Eukaryota</taxon>
        <taxon>Fungi</taxon>
        <taxon>Dikarya</taxon>
        <taxon>Ascomycota</taxon>
        <taxon>Pezizomycotina</taxon>
        <taxon>Eurotiomycetes</taxon>
        <taxon>Eurotiomycetidae</taxon>
        <taxon>Eurotiales</taxon>
        <taxon>Aspergillaceae</taxon>
        <taxon>Aspergillus</taxon>
        <taxon>Aspergillus subgen. Fumigati</taxon>
    </lineage>
</organism>
<reference evidence="15" key="2">
    <citation type="submission" date="2020-04" db="EMBL/GenBank/DDBJ databases">
        <authorList>
            <person name="Santos R.A.C."/>
            <person name="Steenwyk J.L."/>
            <person name="Rivero-Menendez O."/>
            <person name="Mead M.E."/>
            <person name="Silva L.P."/>
            <person name="Bastos R.W."/>
            <person name="Alastruey-Izquierdo A."/>
            <person name="Goldman G.H."/>
            <person name="Rokas A."/>
        </authorList>
    </citation>
    <scope>NUCLEOTIDE SEQUENCE</scope>
    <source>
        <strain evidence="15">CNM-CM6805</strain>
    </source>
</reference>
<name>A0A8H4GVD7_9EURO</name>
<keyword evidence="8 12" id="KW-1133">Transmembrane helix</keyword>
<dbReference type="InterPro" id="IPR003439">
    <property type="entry name" value="ABC_transporter-like_ATP-bd"/>
</dbReference>
<keyword evidence="4 12" id="KW-0812">Transmembrane</keyword>
<evidence type="ECO:0000256" key="1">
    <source>
        <dbReference type="ARBA" id="ARBA00004141"/>
    </source>
</evidence>
<evidence type="ECO:0000259" key="14">
    <source>
        <dbReference type="PROSITE" id="PS50929"/>
    </source>
</evidence>
<evidence type="ECO:0000313" key="15">
    <source>
        <dbReference type="EMBL" id="KAF4238136.1"/>
    </source>
</evidence>
<dbReference type="PROSITE" id="PS50929">
    <property type="entry name" value="ABC_TM1F"/>
    <property type="match status" value="2"/>
</dbReference>
<feature type="transmembrane region" description="Helical" evidence="12">
    <location>
        <begin position="744"/>
        <end position="765"/>
    </location>
</feature>
<protein>
    <recommendedName>
        <fullName evidence="17">ABC multidrug transporter</fullName>
    </recommendedName>
</protein>
<evidence type="ECO:0000256" key="8">
    <source>
        <dbReference type="ARBA" id="ARBA00022989"/>
    </source>
</evidence>
<evidence type="ECO:0000256" key="4">
    <source>
        <dbReference type="ARBA" id="ARBA00022692"/>
    </source>
</evidence>
<keyword evidence="16" id="KW-1185">Reference proteome</keyword>
<dbReference type="PANTHER" id="PTHR43394">
    <property type="entry name" value="ATP-DEPENDENT PERMEASE MDL1, MITOCHONDRIAL"/>
    <property type="match status" value="1"/>
</dbReference>
<comment type="similarity">
    <text evidence="2">Belongs to the ABC transporter superfamily. ABCB family. Multidrug resistance exporter (TC 3.A.1.201) subfamily.</text>
</comment>
<keyword evidence="10" id="KW-0325">Glycoprotein</keyword>
<evidence type="ECO:0000256" key="7">
    <source>
        <dbReference type="ARBA" id="ARBA00022840"/>
    </source>
</evidence>
<feature type="transmembrane region" description="Helical" evidence="12">
    <location>
        <begin position="964"/>
        <end position="987"/>
    </location>
</feature>